<evidence type="ECO:0000256" key="4">
    <source>
        <dbReference type="ARBA" id="ARBA00023014"/>
    </source>
</evidence>
<keyword evidence="3" id="KW-0408">Iron</keyword>
<dbReference type="Gene3D" id="3.40.5.90">
    <property type="entry name" value="CDGSH iron-sulfur domain, mitoNEET-type"/>
    <property type="match status" value="2"/>
</dbReference>
<evidence type="ECO:0000313" key="9">
    <source>
        <dbReference type="Proteomes" id="UP001054837"/>
    </source>
</evidence>
<keyword evidence="1" id="KW-0001">2Fe-2S</keyword>
<keyword evidence="6" id="KW-0472">Membrane</keyword>
<sequence length="210" mass="24636">MQYISRAITFISGKTGKDYPDNDCRHFQDFAIFENKQLFCFGIFVSVIMGFLSHQRRMLFSLQKFNPTHCISTYSILQNLNIAFLRKYSKRRNPDVSDIPELNEPPLKKYYEAYFQPDHGRIYDKKPFKLKCTKGKTYYWCACGWSHDQPLCDGKCTLPEMKIKMKPVAFKPVATREYWFCNCKQTKNRPFCDGTHVTDAVQGSTAVIRR</sequence>
<evidence type="ECO:0000256" key="5">
    <source>
        <dbReference type="ARBA" id="ARBA00034078"/>
    </source>
</evidence>
<dbReference type="AlphaFoldDB" id="A0AAV4Q7M0"/>
<proteinExistence type="predicted"/>
<dbReference type="SMART" id="SM00704">
    <property type="entry name" value="ZnF_CDGSH"/>
    <property type="match status" value="2"/>
</dbReference>
<dbReference type="InterPro" id="IPR052950">
    <property type="entry name" value="CISD"/>
</dbReference>
<keyword evidence="6" id="KW-0812">Transmembrane</keyword>
<keyword evidence="4" id="KW-0411">Iron-sulfur</keyword>
<evidence type="ECO:0000256" key="6">
    <source>
        <dbReference type="SAM" id="Phobius"/>
    </source>
</evidence>
<comment type="cofactor">
    <cofactor evidence="5">
        <name>[2Fe-2S] cluster</name>
        <dbReference type="ChEBI" id="CHEBI:190135"/>
    </cofactor>
</comment>
<dbReference type="Proteomes" id="UP001054837">
    <property type="component" value="Unassembled WGS sequence"/>
</dbReference>
<evidence type="ECO:0000256" key="2">
    <source>
        <dbReference type="ARBA" id="ARBA00022723"/>
    </source>
</evidence>
<dbReference type="PANTHER" id="PTHR46491:SF3">
    <property type="entry name" value="CDGSH IRON-SULFUR DOMAIN-CONTAINING PROTEIN 3, MITOCHONDRIAL"/>
    <property type="match status" value="1"/>
</dbReference>
<dbReference type="InterPro" id="IPR018967">
    <property type="entry name" value="FeS-contain_CDGSH-typ"/>
</dbReference>
<dbReference type="InterPro" id="IPR042216">
    <property type="entry name" value="MitoNEET_CISD"/>
</dbReference>
<accession>A0AAV4Q7M0</accession>
<gene>
    <name evidence="8" type="primary">AVEN_174705_1</name>
    <name evidence="8" type="ORF">CDAR_617441</name>
</gene>
<feature type="domain" description="Iron-binding zinc finger CDGSH type" evidence="7">
    <location>
        <begin position="165"/>
        <end position="202"/>
    </location>
</feature>
<keyword evidence="6" id="KW-1133">Transmembrane helix</keyword>
<reference evidence="8 9" key="1">
    <citation type="submission" date="2021-06" db="EMBL/GenBank/DDBJ databases">
        <title>Caerostris darwini draft genome.</title>
        <authorList>
            <person name="Kono N."/>
            <person name="Arakawa K."/>
        </authorList>
    </citation>
    <scope>NUCLEOTIDE SEQUENCE [LARGE SCALE GENOMIC DNA]</scope>
</reference>
<evidence type="ECO:0000259" key="7">
    <source>
        <dbReference type="SMART" id="SM00704"/>
    </source>
</evidence>
<dbReference type="EMBL" id="BPLQ01003912">
    <property type="protein sequence ID" value="GIY04314.1"/>
    <property type="molecule type" value="Genomic_DNA"/>
</dbReference>
<evidence type="ECO:0000256" key="3">
    <source>
        <dbReference type="ARBA" id="ARBA00023004"/>
    </source>
</evidence>
<dbReference type="GO" id="GO:0051537">
    <property type="term" value="F:2 iron, 2 sulfur cluster binding"/>
    <property type="evidence" value="ECO:0007669"/>
    <property type="project" value="UniProtKB-KW"/>
</dbReference>
<dbReference type="PANTHER" id="PTHR46491">
    <property type="entry name" value="CDGSH IRON SULFUR DOMAIN PROTEIN HOMOLOG"/>
    <property type="match status" value="1"/>
</dbReference>
<keyword evidence="2" id="KW-0479">Metal-binding</keyword>
<keyword evidence="9" id="KW-1185">Reference proteome</keyword>
<name>A0AAV4Q7M0_9ARAC</name>
<protein>
    <recommendedName>
        <fullName evidence="7">Iron-binding zinc finger CDGSH type domain-containing protein</fullName>
    </recommendedName>
</protein>
<dbReference type="Pfam" id="PF09360">
    <property type="entry name" value="zf-CDGSH"/>
    <property type="match status" value="1"/>
</dbReference>
<organism evidence="8 9">
    <name type="scientific">Caerostris darwini</name>
    <dbReference type="NCBI Taxonomy" id="1538125"/>
    <lineage>
        <taxon>Eukaryota</taxon>
        <taxon>Metazoa</taxon>
        <taxon>Ecdysozoa</taxon>
        <taxon>Arthropoda</taxon>
        <taxon>Chelicerata</taxon>
        <taxon>Arachnida</taxon>
        <taxon>Araneae</taxon>
        <taxon>Araneomorphae</taxon>
        <taxon>Entelegynae</taxon>
        <taxon>Araneoidea</taxon>
        <taxon>Araneidae</taxon>
        <taxon>Caerostris</taxon>
    </lineage>
</organism>
<comment type="caution">
    <text evidence="8">The sequence shown here is derived from an EMBL/GenBank/DDBJ whole genome shotgun (WGS) entry which is preliminary data.</text>
</comment>
<dbReference type="GO" id="GO:0046872">
    <property type="term" value="F:metal ion binding"/>
    <property type="evidence" value="ECO:0007669"/>
    <property type="project" value="UniProtKB-KW"/>
</dbReference>
<feature type="domain" description="Iron-binding zinc finger CDGSH type" evidence="7">
    <location>
        <begin position="125"/>
        <end position="162"/>
    </location>
</feature>
<evidence type="ECO:0000256" key="1">
    <source>
        <dbReference type="ARBA" id="ARBA00022714"/>
    </source>
</evidence>
<evidence type="ECO:0000313" key="8">
    <source>
        <dbReference type="EMBL" id="GIY04314.1"/>
    </source>
</evidence>
<dbReference type="GO" id="GO:0005739">
    <property type="term" value="C:mitochondrion"/>
    <property type="evidence" value="ECO:0007669"/>
    <property type="project" value="TreeGrafter"/>
</dbReference>
<feature type="transmembrane region" description="Helical" evidence="6">
    <location>
        <begin position="36"/>
        <end position="54"/>
    </location>
</feature>